<dbReference type="PANTHER" id="PTHR14845">
    <property type="entry name" value="COILED-COIL DOMAIN-CONTAINING 166"/>
    <property type="match status" value="1"/>
</dbReference>
<dbReference type="Pfam" id="PF14988">
    <property type="entry name" value="DUF4515"/>
    <property type="match status" value="1"/>
</dbReference>
<evidence type="ECO:0000313" key="5">
    <source>
        <dbReference type="Proteomes" id="UP000504624"/>
    </source>
</evidence>
<proteinExistence type="predicted"/>
<keyword evidence="5" id="KW-1185">Reference proteome</keyword>
<feature type="region of interest" description="Disordered" evidence="3">
    <location>
        <begin position="1"/>
        <end position="33"/>
    </location>
</feature>
<dbReference type="Proteomes" id="UP000504624">
    <property type="component" value="Unplaced"/>
</dbReference>
<protein>
    <submittedName>
        <fullName evidence="6">Coiled-coil domain-containing protein 166</fullName>
    </submittedName>
</protein>
<dbReference type="RefSeq" id="XP_017694040.1">
    <property type="nucleotide sequence ID" value="XM_017838551.1"/>
</dbReference>
<accession>A0A6J0J559</accession>
<reference evidence="6" key="1">
    <citation type="submission" date="2025-08" db="UniProtKB">
        <authorList>
            <consortium name="RefSeq"/>
        </authorList>
    </citation>
    <scope>IDENTIFICATION</scope>
</reference>
<feature type="coiled-coil region" evidence="2">
    <location>
        <begin position="156"/>
        <end position="190"/>
    </location>
</feature>
<feature type="compositionally biased region" description="Basic and acidic residues" evidence="3">
    <location>
        <begin position="1"/>
        <end position="27"/>
    </location>
</feature>
<name>A0A6J0J559_9PASS</name>
<organism evidence="5 6">
    <name type="scientific">Lepidothrix coronata</name>
    <name type="common">blue-crowned manakin</name>
    <dbReference type="NCBI Taxonomy" id="321398"/>
    <lineage>
        <taxon>Eukaryota</taxon>
        <taxon>Metazoa</taxon>
        <taxon>Chordata</taxon>
        <taxon>Craniata</taxon>
        <taxon>Vertebrata</taxon>
        <taxon>Euteleostomi</taxon>
        <taxon>Archelosauria</taxon>
        <taxon>Archosauria</taxon>
        <taxon>Dinosauria</taxon>
        <taxon>Saurischia</taxon>
        <taxon>Theropoda</taxon>
        <taxon>Coelurosauria</taxon>
        <taxon>Aves</taxon>
        <taxon>Neognathae</taxon>
        <taxon>Neoaves</taxon>
        <taxon>Telluraves</taxon>
        <taxon>Australaves</taxon>
        <taxon>Passeriformes</taxon>
        <taxon>Pipridae</taxon>
        <taxon>Lepidothrix</taxon>
    </lineage>
</organism>
<dbReference type="CTD" id="100130274"/>
<feature type="coiled-coil region" evidence="2">
    <location>
        <begin position="222"/>
        <end position="266"/>
    </location>
</feature>
<dbReference type="InterPro" id="IPR032777">
    <property type="entry name" value="DUF4515"/>
</dbReference>
<evidence type="ECO:0000256" key="3">
    <source>
        <dbReference type="SAM" id="MobiDB-lite"/>
    </source>
</evidence>
<dbReference type="GeneID" id="108509221"/>
<sequence length="312" mass="36217">MASKPKGKEDPMAAGKTKEGMRSKDGETSTEISDVENLLRERKLFLQEECGILTEHLDTYLGRTEQLLRESKSLEEAAQGTRDQSQTFLSCGAKLGRERRDLLLTLNERNCRDLAQSRAQRERLIPQYAGKEQELTSSLRDTEAEASLLDTELEELEPYKEVLAQSEQRVKELEQELLGTRIRCAEETRNVKSRFLQEKAACERELQRRMQRLTWRAEEVALRALIQHVEQVKAENRRLRRELLGLIQHSQVLRDAQMQLRDQQEQLLRENQCAQRVALGTPARSPRRRRDNPLCPPGQGWPRTPNRPSRRK</sequence>
<keyword evidence="1 2" id="KW-0175">Coiled coil</keyword>
<evidence type="ECO:0000256" key="1">
    <source>
        <dbReference type="ARBA" id="ARBA00023054"/>
    </source>
</evidence>
<feature type="domain" description="DUF4515" evidence="4">
    <location>
        <begin position="117"/>
        <end position="273"/>
    </location>
</feature>
<gene>
    <name evidence="6" type="primary">CCDC166</name>
</gene>
<evidence type="ECO:0000259" key="4">
    <source>
        <dbReference type="Pfam" id="PF14988"/>
    </source>
</evidence>
<feature type="region of interest" description="Disordered" evidence="3">
    <location>
        <begin position="278"/>
        <end position="312"/>
    </location>
</feature>
<dbReference type="AlphaFoldDB" id="A0A6J0J559"/>
<evidence type="ECO:0000256" key="2">
    <source>
        <dbReference type="SAM" id="Coils"/>
    </source>
</evidence>
<evidence type="ECO:0000313" key="6">
    <source>
        <dbReference type="RefSeq" id="XP_017694040.1"/>
    </source>
</evidence>
<dbReference type="PANTHER" id="PTHR14845:SF0">
    <property type="entry name" value="DUF4515 DOMAIN-CONTAINING PROTEIN"/>
    <property type="match status" value="1"/>
</dbReference>
<dbReference type="OrthoDB" id="2129492at2759"/>